<feature type="transmembrane region" description="Helical" evidence="5">
    <location>
        <begin position="47"/>
        <end position="68"/>
    </location>
</feature>
<evidence type="ECO:0000259" key="6">
    <source>
        <dbReference type="PROSITE" id="PS50262"/>
    </source>
</evidence>
<feature type="domain" description="G-protein coupled receptors family 1 profile" evidence="6">
    <location>
        <begin position="1"/>
        <end position="103"/>
    </location>
</feature>
<feature type="transmembrane region" description="Helical" evidence="5">
    <location>
        <begin position="80"/>
        <end position="100"/>
    </location>
</feature>
<dbReference type="Pfam" id="PF00001">
    <property type="entry name" value="7tm_1"/>
    <property type="match status" value="1"/>
</dbReference>
<dbReference type="InterPro" id="IPR000276">
    <property type="entry name" value="GPCR_Rhodpsn"/>
</dbReference>
<dbReference type="PROSITE" id="PS50262">
    <property type="entry name" value="G_PROTEIN_RECEP_F1_2"/>
    <property type="match status" value="1"/>
</dbReference>
<dbReference type="InterPro" id="IPR017452">
    <property type="entry name" value="GPCR_Rhodpsn_7TM"/>
</dbReference>
<keyword evidence="4 5" id="KW-0472">Membrane</keyword>
<name>A0ABN8RU46_9CNID</name>
<evidence type="ECO:0000256" key="1">
    <source>
        <dbReference type="ARBA" id="ARBA00004370"/>
    </source>
</evidence>
<dbReference type="EMBL" id="CALNXI010002058">
    <property type="protein sequence ID" value="CAH3182319.1"/>
    <property type="molecule type" value="Genomic_DNA"/>
</dbReference>
<gene>
    <name evidence="7" type="ORF">PEVE_00014127</name>
</gene>
<organism evidence="7 8">
    <name type="scientific">Porites evermanni</name>
    <dbReference type="NCBI Taxonomy" id="104178"/>
    <lineage>
        <taxon>Eukaryota</taxon>
        <taxon>Metazoa</taxon>
        <taxon>Cnidaria</taxon>
        <taxon>Anthozoa</taxon>
        <taxon>Hexacorallia</taxon>
        <taxon>Scleractinia</taxon>
        <taxon>Fungiina</taxon>
        <taxon>Poritidae</taxon>
        <taxon>Porites</taxon>
    </lineage>
</organism>
<dbReference type="Gene3D" id="1.20.1070.10">
    <property type="entry name" value="Rhodopsin 7-helix transmembrane proteins"/>
    <property type="match status" value="1"/>
</dbReference>
<comment type="subcellular location">
    <subcellularLocation>
        <location evidence="1">Membrane</location>
    </subcellularLocation>
</comment>
<evidence type="ECO:0000256" key="2">
    <source>
        <dbReference type="ARBA" id="ARBA00022692"/>
    </source>
</evidence>
<accession>A0ABN8RU46</accession>
<sequence length="103" mass="11284">MAMSDLLFAIFSFPANLARLHSSWFIGGILGQAFCKIQTFHGDISLKVLIQILVLITVDLFGSVVIPLRFPLITSKQCPFFIVATCIVAIAIPRSHLVAVKLV</sequence>
<keyword evidence="2 5" id="KW-0812">Transmembrane</keyword>
<reference evidence="7 8" key="1">
    <citation type="submission" date="2022-05" db="EMBL/GenBank/DDBJ databases">
        <authorList>
            <consortium name="Genoscope - CEA"/>
            <person name="William W."/>
        </authorList>
    </citation>
    <scope>NUCLEOTIDE SEQUENCE [LARGE SCALE GENOMIC DNA]</scope>
</reference>
<dbReference type="Proteomes" id="UP001159427">
    <property type="component" value="Unassembled WGS sequence"/>
</dbReference>
<comment type="caution">
    <text evidence="7">The sequence shown here is derived from an EMBL/GenBank/DDBJ whole genome shotgun (WGS) entry which is preliminary data.</text>
</comment>
<evidence type="ECO:0000256" key="5">
    <source>
        <dbReference type="SAM" id="Phobius"/>
    </source>
</evidence>
<evidence type="ECO:0000256" key="3">
    <source>
        <dbReference type="ARBA" id="ARBA00022989"/>
    </source>
</evidence>
<protein>
    <recommendedName>
        <fullName evidence="6">G-protein coupled receptors family 1 profile domain-containing protein</fullName>
    </recommendedName>
</protein>
<evidence type="ECO:0000313" key="8">
    <source>
        <dbReference type="Proteomes" id="UP001159427"/>
    </source>
</evidence>
<evidence type="ECO:0000313" key="7">
    <source>
        <dbReference type="EMBL" id="CAH3182319.1"/>
    </source>
</evidence>
<dbReference type="SUPFAM" id="SSF81321">
    <property type="entry name" value="Family A G protein-coupled receptor-like"/>
    <property type="match status" value="1"/>
</dbReference>
<keyword evidence="8" id="KW-1185">Reference proteome</keyword>
<keyword evidence="3 5" id="KW-1133">Transmembrane helix</keyword>
<evidence type="ECO:0000256" key="4">
    <source>
        <dbReference type="ARBA" id="ARBA00023136"/>
    </source>
</evidence>
<proteinExistence type="predicted"/>